<name>A0A182JMT1_ANOAO</name>
<dbReference type="EnsemblMetazoa" id="AATE020998-RA">
    <property type="protein sequence ID" value="AATE020998-PA.1"/>
    <property type="gene ID" value="AATE020998"/>
</dbReference>
<evidence type="ECO:0000313" key="3">
    <source>
        <dbReference type="EnsemblMetazoa" id="AATE020998-PA.1"/>
    </source>
</evidence>
<protein>
    <submittedName>
        <fullName evidence="3">Uncharacterized protein</fullName>
    </submittedName>
</protein>
<keyword evidence="2" id="KW-0472">Membrane</keyword>
<accession>A0A182JMT1</accession>
<sequence length="480" mass="49217">MPSSDGSVEVVRKSGASVTPSVVTLARLASVVVVVIVVVVERLPAGSSGNLTGIPVVLAPSAPAGPRSDVTEGVEVVAEVPADDDSVDGDDPPAGAVTLVPLMIIAAVGDKVEVCDPPDCSVVEVEDAVAPVGDGGGTTVDEGRPGEDPVMYQRGASATSSSMTKTTRRRRLSWTFLRHSSLDADADDGSDTVADAALLVVSVGAAEDVKFKEGGCVEDEGSDGDDGTVVDSAGEAKSVVPDGCSLIIAMLPGMMGGDLVPVASVVVVVFLVVVVAVVVVDVVVVEGTPLLISVVVDWWTTECRLVVDSCILTVAGTVATWDVGLGLGRGALVVSGLIVVLVVVVVVVVIGVGRLRLGLVSATKAGDVVGRREYVTDGVVDSGFEEVCVVVGRREAMVVCEAAAIVLGGLRDPMVPPDGRLAQVALGGMIEMVPNKGAKKHRPWRVARVFCTTLMGDVPPESERDKMQNDGASRTLTHHE</sequence>
<keyword evidence="2" id="KW-1133">Transmembrane helix</keyword>
<organism evidence="3">
    <name type="scientific">Anopheles atroparvus</name>
    <name type="common">European mosquito</name>
    <dbReference type="NCBI Taxonomy" id="41427"/>
    <lineage>
        <taxon>Eukaryota</taxon>
        <taxon>Metazoa</taxon>
        <taxon>Ecdysozoa</taxon>
        <taxon>Arthropoda</taxon>
        <taxon>Hexapoda</taxon>
        <taxon>Insecta</taxon>
        <taxon>Pterygota</taxon>
        <taxon>Neoptera</taxon>
        <taxon>Endopterygota</taxon>
        <taxon>Diptera</taxon>
        <taxon>Nematocera</taxon>
        <taxon>Culicoidea</taxon>
        <taxon>Culicidae</taxon>
        <taxon>Anophelinae</taxon>
        <taxon>Anopheles</taxon>
    </lineage>
</organism>
<feature type="region of interest" description="Disordered" evidence="1">
    <location>
        <begin position="131"/>
        <end position="164"/>
    </location>
</feature>
<feature type="transmembrane region" description="Helical" evidence="2">
    <location>
        <begin position="331"/>
        <end position="352"/>
    </location>
</feature>
<dbReference type="VEuPathDB" id="VectorBase:AATE020998"/>
<evidence type="ECO:0000256" key="2">
    <source>
        <dbReference type="SAM" id="Phobius"/>
    </source>
</evidence>
<feature type="compositionally biased region" description="Polar residues" evidence="1">
    <location>
        <begin position="470"/>
        <end position="480"/>
    </location>
</feature>
<evidence type="ECO:0000256" key="1">
    <source>
        <dbReference type="SAM" id="MobiDB-lite"/>
    </source>
</evidence>
<proteinExistence type="predicted"/>
<reference evidence="3" key="1">
    <citation type="submission" date="2022-08" db="UniProtKB">
        <authorList>
            <consortium name="EnsemblMetazoa"/>
        </authorList>
    </citation>
    <scope>IDENTIFICATION</scope>
    <source>
        <strain evidence="3">EBRO</strain>
    </source>
</reference>
<keyword evidence="2" id="KW-0812">Transmembrane</keyword>
<dbReference type="AlphaFoldDB" id="A0A182JMT1"/>
<feature type="transmembrane region" description="Helical" evidence="2">
    <location>
        <begin position="259"/>
        <end position="280"/>
    </location>
</feature>
<feature type="transmembrane region" description="Helical" evidence="2">
    <location>
        <begin position="20"/>
        <end position="40"/>
    </location>
</feature>
<feature type="region of interest" description="Disordered" evidence="1">
    <location>
        <begin position="458"/>
        <end position="480"/>
    </location>
</feature>